<dbReference type="RefSeq" id="WP_024099642.1">
    <property type="nucleotide sequence ID" value="NZ_CP010730.1"/>
</dbReference>
<evidence type="ECO:0000313" key="1">
    <source>
        <dbReference type="EMBL" id="AUR01793.1"/>
    </source>
</evidence>
<geneLocation type="plasmid" evidence="2">
    <name>pp88_e</name>
</geneLocation>
<dbReference type="EMBL" id="CP010730">
    <property type="protein sequence ID" value="AUR01793.1"/>
    <property type="molecule type" value="Genomic_DNA"/>
</dbReference>
<evidence type="ECO:0000313" key="2">
    <source>
        <dbReference type="Proteomes" id="UP000236447"/>
    </source>
</evidence>
<organism evidence="1 2">
    <name type="scientific">Phaeobacter inhibens</name>
    <dbReference type="NCBI Taxonomy" id="221822"/>
    <lineage>
        <taxon>Bacteria</taxon>
        <taxon>Pseudomonadati</taxon>
        <taxon>Pseudomonadota</taxon>
        <taxon>Alphaproteobacteria</taxon>
        <taxon>Rhodobacterales</taxon>
        <taxon>Roseobacteraceae</taxon>
        <taxon>Phaeobacter</taxon>
    </lineage>
</organism>
<dbReference type="AlphaFoldDB" id="A0A2I7KGS7"/>
<dbReference type="Proteomes" id="UP000236447">
    <property type="component" value="Plasmid pP88_e"/>
</dbReference>
<accession>A0A2I7KGS7</accession>
<protein>
    <submittedName>
        <fullName evidence="1">Uncharacterized protein</fullName>
    </submittedName>
</protein>
<name>A0A2I7KGS7_9RHOB</name>
<keyword evidence="1" id="KW-0614">Plasmid</keyword>
<gene>
    <name evidence="1" type="ORF">PhaeoP88_04481</name>
</gene>
<reference evidence="1 2" key="2">
    <citation type="journal article" date="2017" name="Genome Biol. Evol.">
        <title>Trajectories and Drivers of Genome Evolution in Surface-Associated Marine Phaeobacter.</title>
        <authorList>
            <person name="Freese H.M."/>
            <person name="Sikorski J."/>
            <person name="Bunk B."/>
            <person name="Scheuner C."/>
            <person name="Meier-Kolthoff J.P."/>
            <person name="Sproer C."/>
            <person name="Gram L."/>
            <person name="Overmann J."/>
        </authorList>
    </citation>
    <scope>NUCLEOTIDE SEQUENCE [LARGE SCALE GENOMIC DNA]</scope>
    <source>
        <strain evidence="1 2">P88</strain>
        <plasmid evidence="2">pp88_e</plasmid>
    </source>
</reference>
<dbReference type="GeneID" id="42765523"/>
<proteinExistence type="predicted"/>
<reference evidence="1 2" key="1">
    <citation type="journal article" date="2017" name="Front. Microbiol.">
        <title>Phaeobacter piscinae sp. nov., a species of the Roseobacter group and potential aquaculture probiont.</title>
        <authorList>
            <person name="Sonnenschein E.C."/>
            <person name="Phippen C.B.W."/>
            <person name="Nielsen K.F."/>
            <person name="Mateiu R.V."/>
            <person name="Melchiorsen J."/>
            <person name="Gram L."/>
            <person name="Overmann J."/>
            <person name="Freese H.M."/>
        </authorList>
    </citation>
    <scope>NUCLEOTIDE SEQUENCE [LARGE SCALE GENOMIC DNA]</scope>
    <source>
        <strain evidence="1 2">P88</strain>
        <plasmid evidence="2">pp88_e</plasmid>
    </source>
</reference>
<sequence length="53" mass="6414">MKYIRKTATRLRRIAARRLKTIRKQLQRIDLSLAIEVNLVFLKITFEIKSRDK</sequence>